<accession>A0AA38RG86</accession>
<keyword evidence="2" id="KW-1185">Reference proteome</keyword>
<evidence type="ECO:0000313" key="2">
    <source>
        <dbReference type="Proteomes" id="UP001174694"/>
    </source>
</evidence>
<sequence length="83" mass="8747">MGNTQESDAEALNGGEVHDDWSRELGAALAEFQDGAAVFKVSLPSDFSAVRLNNLPQGSSVTSVTAFMSNMDVAISADTSPRR</sequence>
<proteinExistence type="predicted"/>
<comment type="caution">
    <text evidence="1">The sequence shown here is derived from an EMBL/GenBank/DDBJ whole genome shotgun (WGS) entry which is preliminary data.</text>
</comment>
<organism evidence="1 2">
    <name type="scientific">Pleurostoma richardsiae</name>
    <dbReference type="NCBI Taxonomy" id="41990"/>
    <lineage>
        <taxon>Eukaryota</taxon>
        <taxon>Fungi</taxon>
        <taxon>Dikarya</taxon>
        <taxon>Ascomycota</taxon>
        <taxon>Pezizomycotina</taxon>
        <taxon>Sordariomycetes</taxon>
        <taxon>Sordariomycetidae</taxon>
        <taxon>Calosphaeriales</taxon>
        <taxon>Pleurostomataceae</taxon>
        <taxon>Pleurostoma</taxon>
    </lineage>
</organism>
<dbReference type="Proteomes" id="UP001174694">
    <property type="component" value="Unassembled WGS sequence"/>
</dbReference>
<dbReference type="EMBL" id="JANBVO010000116">
    <property type="protein sequence ID" value="KAJ9129972.1"/>
    <property type="molecule type" value="Genomic_DNA"/>
</dbReference>
<gene>
    <name evidence="1" type="ORF">NKR23_g12394</name>
</gene>
<dbReference type="AlphaFoldDB" id="A0AA38RG86"/>
<name>A0AA38RG86_9PEZI</name>
<evidence type="ECO:0000313" key="1">
    <source>
        <dbReference type="EMBL" id="KAJ9129972.1"/>
    </source>
</evidence>
<reference evidence="1" key="1">
    <citation type="submission" date="2022-07" db="EMBL/GenBank/DDBJ databases">
        <title>Fungi with potential for degradation of polypropylene.</title>
        <authorList>
            <person name="Gostincar C."/>
        </authorList>
    </citation>
    <scope>NUCLEOTIDE SEQUENCE</scope>
    <source>
        <strain evidence="1">EXF-13308</strain>
    </source>
</reference>
<protein>
    <submittedName>
        <fullName evidence="1">Uncharacterized protein</fullName>
    </submittedName>
</protein>